<gene>
    <name evidence="3" type="ORF">BOVATA_012990</name>
</gene>
<keyword evidence="4" id="KW-1185">Reference proteome</keyword>
<evidence type="ECO:0000313" key="4">
    <source>
        <dbReference type="Proteomes" id="UP000236319"/>
    </source>
</evidence>
<keyword evidence="2" id="KW-0472">Membrane</keyword>
<dbReference type="EMBL" id="BDSA01000001">
    <property type="protein sequence ID" value="GBE59806.1"/>
    <property type="molecule type" value="Genomic_DNA"/>
</dbReference>
<protein>
    <submittedName>
        <fullName evidence="3">Uncharacterized protein</fullName>
    </submittedName>
</protein>
<name>A0A2H6K9Z0_9APIC</name>
<feature type="region of interest" description="Disordered" evidence="1">
    <location>
        <begin position="195"/>
        <end position="254"/>
    </location>
</feature>
<accession>A0A2H6K9Z0</accession>
<evidence type="ECO:0000313" key="3">
    <source>
        <dbReference type="EMBL" id="GBE59806.1"/>
    </source>
</evidence>
<evidence type="ECO:0000256" key="1">
    <source>
        <dbReference type="SAM" id="MobiDB-lite"/>
    </source>
</evidence>
<keyword evidence="2" id="KW-0812">Transmembrane</keyword>
<proteinExistence type="predicted"/>
<dbReference type="RefSeq" id="XP_028866049.1">
    <property type="nucleotide sequence ID" value="XM_029010216.1"/>
</dbReference>
<feature type="transmembrane region" description="Helical" evidence="2">
    <location>
        <begin position="42"/>
        <end position="60"/>
    </location>
</feature>
<reference evidence="3 4" key="1">
    <citation type="journal article" date="2017" name="BMC Genomics">
        <title>Whole-genome assembly of Babesia ovata and comparative genomics between closely related pathogens.</title>
        <authorList>
            <person name="Yamagishi J."/>
            <person name="Asada M."/>
            <person name="Hakimi H."/>
            <person name="Tanaka T.Q."/>
            <person name="Sugimoto C."/>
            <person name="Kawazu S."/>
        </authorList>
    </citation>
    <scope>NUCLEOTIDE SEQUENCE [LARGE SCALE GENOMIC DNA]</scope>
    <source>
        <strain evidence="3 4">Miyake</strain>
    </source>
</reference>
<evidence type="ECO:0000256" key="2">
    <source>
        <dbReference type="SAM" id="Phobius"/>
    </source>
</evidence>
<organism evidence="3 4">
    <name type="scientific">Babesia ovata</name>
    <dbReference type="NCBI Taxonomy" id="189622"/>
    <lineage>
        <taxon>Eukaryota</taxon>
        <taxon>Sar</taxon>
        <taxon>Alveolata</taxon>
        <taxon>Apicomplexa</taxon>
        <taxon>Aconoidasida</taxon>
        <taxon>Piroplasmida</taxon>
        <taxon>Babesiidae</taxon>
        <taxon>Babesia</taxon>
    </lineage>
</organism>
<dbReference type="GeneID" id="39873576"/>
<dbReference type="AlphaFoldDB" id="A0A2H6K9Z0"/>
<keyword evidence="2" id="KW-1133">Transmembrane helix</keyword>
<comment type="caution">
    <text evidence="3">The sequence shown here is derived from an EMBL/GenBank/DDBJ whole genome shotgun (WGS) entry which is preliminary data.</text>
</comment>
<dbReference type="VEuPathDB" id="PiroplasmaDB:BOVATA_012990"/>
<dbReference type="Proteomes" id="UP000236319">
    <property type="component" value="Unassembled WGS sequence"/>
</dbReference>
<sequence length="254" mass="25383">MVFMLSNPEAFLLSAAFCAAPAPAWLEVCEDEFSSFKGFRGGIIMFIGGILALGSFANSGKPSIIMGGKNTIGIGGISSPFMPPVPGAYGIGGIRLPSMEAEPDCIMPIGIIPSIIQPDKGGTFGPPIVELLSPWPSNPGMPGIAPGGNGKKLGMPGIPIIPGGICPGIICSDIVDSPDDTTDADFALGAALAEDAADPSDLGPAPPGIGGKRQGKRWFSDPGAALCAASGRRKGSPCTPGTGKPSPIGPCGAA</sequence>